<evidence type="ECO:0000313" key="2">
    <source>
        <dbReference type="EMBL" id="CAJ0822848.1"/>
    </source>
</evidence>
<dbReference type="EMBL" id="CATZLL010000028">
    <property type="protein sequence ID" value="CAJ0822848.1"/>
    <property type="molecule type" value="Genomic_DNA"/>
</dbReference>
<gene>
    <name evidence="2" type="ORF">LMG18101_05213</name>
</gene>
<organism evidence="2 3">
    <name type="scientific">Ralstonia flaminis</name>
    <dbReference type="NCBI Taxonomy" id="3058597"/>
    <lineage>
        <taxon>Bacteria</taxon>
        <taxon>Pseudomonadati</taxon>
        <taxon>Pseudomonadota</taxon>
        <taxon>Betaproteobacteria</taxon>
        <taxon>Burkholderiales</taxon>
        <taxon>Burkholderiaceae</taxon>
        <taxon>Ralstonia</taxon>
    </lineage>
</organism>
<comment type="caution">
    <text evidence="2">The sequence shown here is derived from an EMBL/GenBank/DDBJ whole genome shotgun (WGS) entry which is preliminary data.</text>
</comment>
<proteinExistence type="predicted"/>
<protein>
    <recommendedName>
        <fullName evidence="1">AbiTii domain-containing protein</fullName>
    </recommendedName>
</protein>
<reference evidence="2 3" key="1">
    <citation type="submission" date="2023-07" db="EMBL/GenBank/DDBJ databases">
        <authorList>
            <person name="Peeters C."/>
        </authorList>
    </citation>
    <scope>NUCLEOTIDE SEQUENCE [LARGE SCALE GENOMIC DNA]</scope>
    <source>
        <strain evidence="2 3">LMG 18101</strain>
    </source>
</reference>
<dbReference type="InterPro" id="IPR041304">
    <property type="entry name" value="AbiTii"/>
</dbReference>
<feature type="domain" description="AbiTii" evidence="1">
    <location>
        <begin position="2"/>
        <end position="190"/>
    </location>
</feature>
<keyword evidence="3" id="KW-1185">Reference proteome</keyword>
<dbReference type="Proteomes" id="UP001189757">
    <property type="component" value="Unassembled WGS sequence"/>
</dbReference>
<name>A0ABM9KDP5_9RALS</name>
<evidence type="ECO:0000313" key="3">
    <source>
        <dbReference type="Proteomes" id="UP001189757"/>
    </source>
</evidence>
<sequence length="302" mass="32373">MSLIRSIQADAIEVSTSVSSLLRKCKLLASRVGHTQLEQWVDLELRGYPEGADLPPYRVTPVVSYGSFVGPFGMNAPRLQVPVFLLPEHLREWHSIARLAQAVSTYENLVQGNKPSYVKTDWNVALAIKYASKLTPDMQCVEAWMEIPIGAIDRLLDCIKTAVLGYAIELEKLSPDAGELPVGSKPISEERLTQIFNTHIGGNVGNIANAGTGVTQTANVQVGQGDWEALSLYLQSLGLLEADFAGLKHDLDAERAAGSGTSEKSKSWIGQLVGKAFNKATGVGVEAIAGGIAQAISGYLGQ</sequence>
<dbReference type="Pfam" id="PF18864">
    <property type="entry name" value="AbiTii"/>
    <property type="match status" value="1"/>
</dbReference>
<evidence type="ECO:0000259" key="1">
    <source>
        <dbReference type="Pfam" id="PF18864"/>
    </source>
</evidence>
<dbReference type="RefSeq" id="WP_012755736.1">
    <property type="nucleotide sequence ID" value="NZ_CATZLL010000028.1"/>
</dbReference>
<accession>A0ABM9KDP5</accession>